<name>A0A812MIU5_9DINO</name>
<proteinExistence type="predicted"/>
<dbReference type="PANTHER" id="PTHR11455">
    <property type="entry name" value="CRYPTOCHROME"/>
    <property type="match status" value="1"/>
</dbReference>
<dbReference type="Proteomes" id="UP000604046">
    <property type="component" value="Unassembled WGS sequence"/>
</dbReference>
<keyword evidence="3" id="KW-1185">Reference proteome</keyword>
<dbReference type="GO" id="GO:0043153">
    <property type="term" value="P:entrainment of circadian clock by photoperiod"/>
    <property type="evidence" value="ECO:0007669"/>
    <property type="project" value="TreeGrafter"/>
</dbReference>
<dbReference type="SUPFAM" id="SSF52425">
    <property type="entry name" value="Cryptochrome/photolyase, N-terminal domain"/>
    <property type="match status" value="1"/>
</dbReference>
<dbReference type="GO" id="GO:0071949">
    <property type="term" value="F:FAD binding"/>
    <property type="evidence" value="ECO:0007669"/>
    <property type="project" value="TreeGrafter"/>
</dbReference>
<dbReference type="EMBL" id="CAJNDS010001569">
    <property type="protein sequence ID" value="CAE7265818.1"/>
    <property type="molecule type" value="Genomic_DNA"/>
</dbReference>
<dbReference type="GO" id="GO:0003904">
    <property type="term" value="F:deoxyribodipyrimidine photo-lyase activity"/>
    <property type="evidence" value="ECO:0007669"/>
    <property type="project" value="TreeGrafter"/>
</dbReference>
<dbReference type="InterPro" id="IPR036155">
    <property type="entry name" value="Crypto/Photolyase_N_sf"/>
</dbReference>
<dbReference type="GO" id="GO:0003677">
    <property type="term" value="F:DNA binding"/>
    <property type="evidence" value="ECO:0007669"/>
    <property type="project" value="TreeGrafter"/>
</dbReference>
<dbReference type="InterPro" id="IPR002081">
    <property type="entry name" value="Cryptochrome/DNA_photolyase_1"/>
</dbReference>
<dbReference type="GO" id="GO:0005737">
    <property type="term" value="C:cytoplasm"/>
    <property type="evidence" value="ECO:0007669"/>
    <property type="project" value="TreeGrafter"/>
</dbReference>
<comment type="caution">
    <text evidence="2">The sequence shown here is derived from an EMBL/GenBank/DDBJ whole genome shotgun (WGS) entry which is preliminary data.</text>
</comment>
<reference evidence="2" key="1">
    <citation type="submission" date="2021-02" db="EMBL/GenBank/DDBJ databases">
        <authorList>
            <person name="Dougan E. K."/>
            <person name="Rhodes N."/>
            <person name="Thang M."/>
            <person name="Chan C."/>
        </authorList>
    </citation>
    <scope>NUCLEOTIDE SEQUENCE</scope>
</reference>
<dbReference type="GO" id="GO:0005634">
    <property type="term" value="C:nucleus"/>
    <property type="evidence" value="ECO:0007669"/>
    <property type="project" value="TreeGrafter"/>
</dbReference>
<dbReference type="Gene3D" id="3.40.50.620">
    <property type="entry name" value="HUPs"/>
    <property type="match status" value="1"/>
</dbReference>
<protein>
    <submittedName>
        <fullName evidence="2">CRY1 protein</fullName>
    </submittedName>
</protein>
<dbReference type="PROSITE" id="PS51645">
    <property type="entry name" value="PHR_CRY_ALPHA_BETA"/>
    <property type="match status" value="1"/>
</dbReference>
<evidence type="ECO:0000313" key="3">
    <source>
        <dbReference type="Proteomes" id="UP000604046"/>
    </source>
</evidence>
<dbReference type="GO" id="GO:0032922">
    <property type="term" value="P:circadian regulation of gene expression"/>
    <property type="evidence" value="ECO:0007669"/>
    <property type="project" value="TreeGrafter"/>
</dbReference>
<dbReference type="InterPro" id="IPR006050">
    <property type="entry name" value="DNA_photolyase_N"/>
</dbReference>
<gene>
    <name evidence="2" type="primary">CRY1</name>
    <name evidence="2" type="ORF">SNAT2548_LOCUS14048</name>
</gene>
<dbReference type="Pfam" id="PF00875">
    <property type="entry name" value="DNA_photolyase"/>
    <property type="match status" value="1"/>
</dbReference>
<dbReference type="PANTHER" id="PTHR11455:SF18">
    <property type="entry name" value="SI:CH1073-390K14.1"/>
    <property type="match status" value="1"/>
</dbReference>
<organism evidence="2 3">
    <name type="scientific">Symbiodinium natans</name>
    <dbReference type="NCBI Taxonomy" id="878477"/>
    <lineage>
        <taxon>Eukaryota</taxon>
        <taxon>Sar</taxon>
        <taxon>Alveolata</taxon>
        <taxon>Dinophyceae</taxon>
        <taxon>Suessiales</taxon>
        <taxon>Symbiodiniaceae</taxon>
        <taxon>Symbiodinium</taxon>
    </lineage>
</organism>
<dbReference type="AlphaFoldDB" id="A0A812MIU5"/>
<sequence>MVHLVFAWSEEEDAAEGEWQLAGTAAAFFLHHAVAALDASIQSKYGNAIRVRRGSNLAEVVLAAAQEAGAEEVLTSSAVQPSGPQGLTVDREVARSLQAAGIKLRTFDSFLLCDIKQVRVDLNTYRGHFGTLTPFHHACFNQPPVAKPLPEPTSGDIPERPGAFSGWIVKEACKPAFWDLEAKLHERSMTREIITLARPYAILELCFPTYPHDGAVSGLPIQPCGS</sequence>
<feature type="domain" description="Photolyase/cryptochrome alpha/beta" evidence="1">
    <location>
        <begin position="1"/>
        <end position="112"/>
    </location>
</feature>
<evidence type="ECO:0000259" key="1">
    <source>
        <dbReference type="PROSITE" id="PS51645"/>
    </source>
</evidence>
<dbReference type="OrthoDB" id="10460027at2759"/>
<evidence type="ECO:0000313" key="2">
    <source>
        <dbReference type="EMBL" id="CAE7265818.1"/>
    </source>
</evidence>
<accession>A0A812MIU5</accession>
<dbReference type="InterPro" id="IPR014729">
    <property type="entry name" value="Rossmann-like_a/b/a_fold"/>
</dbReference>